<organism evidence="1 2">
    <name type="scientific">Maribacter algicola</name>
    <dbReference type="NCBI Taxonomy" id="2498892"/>
    <lineage>
        <taxon>Bacteria</taxon>
        <taxon>Pseudomonadati</taxon>
        <taxon>Bacteroidota</taxon>
        <taxon>Flavobacteriia</taxon>
        <taxon>Flavobacteriales</taxon>
        <taxon>Flavobacteriaceae</taxon>
        <taxon>Maribacter</taxon>
    </lineage>
</organism>
<dbReference type="EMBL" id="QUSX01000002">
    <property type="protein sequence ID" value="RRQ48192.1"/>
    <property type="molecule type" value="Genomic_DNA"/>
</dbReference>
<dbReference type="OrthoDB" id="1179573at2"/>
<gene>
    <name evidence="1" type="ORF">DZC72_10735</name>
</gene>
<dbReference type="Proteomes" id="UP000286990">
    <property type="component" value="Unassembled WGS sequence"/>
</dbReference>
<accession>A0A3R8Q228</accession>
<dbReference type="AlphaFoldDB" id="A0A3R8Q228"/>
<proteinExistence type="predicted"/>
<name>A0A3R8Q228_9FLAO</name>
<evidence type="ECO:0000313" key="1">
    <source>
        <dbReference type="EMBL" id="RRQ48192.1"/>
    </source>
</evidence>
<dbReference type="PROSITE" id="PS51257">
    <property type="entry name" value="PROKAR_LIPOPROTEIN"/>
    <property type="match status" value="1"/>
</dbReference>
<reference evidence="2" key="2">
    <citation type="submission" date="2018-12" db="EMBL/GenBank/DDBJ databases">
        <title>Maribacter lutimaris sp. nov., isolated from marine sediment.</title>
        <authorList>
            <person name="Kim K.K."/>
        </authorList>
    </citation>
    <scope>NUCLEOTIDE SEQUENCE [LARGE SCALE GENOMIC DNA]</scope>
    <source>
        <strain evidence="2">PoM-212</strain>
    </source>
</reference>
<evidence type="ECO:0000313" key="2">
    <source>
        <dbReference type="Proteomes" id="UP000286990"/>
    </source>
</evidence>
<keyword evidence="2" id="KW-1185">Reference proteome</keyword>
<dbReference type="RefSeq" id="WP_125222915.1">
    <property type="nucleotide sequence ID" value="NZ_QUSX01000002.1"/>
</dbReference>
<comment type="caution">
    <text evidence="1">The sequence shown here is derived from an EMBL/GenBank/DDBJ whole genome shotgun (WGS) entry which is preliminary data.</text>
</comment>
<protein>
    <submittedName>
        <fullName evidence="1">Uncharacterized protein</fullName>
    </submittedName>
</protein>
<sequence length="122" mass="13761">MRKIPIIVLCSLLFSCVLFLENGIDVKIINNSKEDISNIVVKTSENTDSLIFELLRPKESITGFLIIENAKTDGSYVLIYNKADGETIETVGGYYSNGISFLDLMRIDIQQDTTLIYFEENP</sequence>
<reference evidence="2" key="1">
    <citation type="submission" date="2018-08" db="EMBL/GenBank/DDBJ databases">
        <authorList>
            <person name="Khan S.A."/>
            <person name="J S.E."/>
        </authorList>
    </citation>
    <scope>NUCLEOTIDE SEQUENCE [LARGE SCALE GENOMIC DNA]</scope>
    <source>
        <strain evidence="2">PoM-212</strain>
    </source>
</reference>